<sequence>MAERVGFEPTAPFEVTGFQDQLLKPLGHLVAVIGVEPMTFRV</sequence>
<dbReference type="AlphaFoldDB" id="A0A069A335"/>
<evidence type="ECO:0000313" key="1">
    <source>
        <dbReference type="EMBL" id="CDS82815.1"/>
    </source>
</evidence>
<gene>
    <name evidence="1" type="ORF">BN1097_1110001</name>
</gene>
<reference evidence="1" key="1">
    <citation type="submission" date="2014-07" db="EMBL/GenBank/DDBJ databases">
        <authorList>
            <person name="Monot Marc"/>
        </authorList>
    </citation>
    <scope>NUCLEOTIDE SEQUENCE</scope>
    <source>
        <strain evidence="1">7032994</strain>
    </source>
</reference>
<name>A0A069A335_CLODI</name>
<dbReference type="EMBL" id="LK932316">
    <property type="protein sequence ID" value="CDS82815.1"/>
    <property type="molecule type" value="Genomic_DNA"/>
</dbReference>
<organism evidence="1">
    <name type="scientific">Clostridioides difficile</name>
    <name type="common">Peptoclostridium difficile</name>
    <dbReference type="NCBI Taxonomy" id="1496"/>
    <lineage>
        <taxon>Bacteria</taxon>
        <taxon>Bacillati</taxon>
        <taxon>Bacillota</taxon>
        <taxon>Clostridia</taxon>
        <taxon>Peptostreptococcales</taxon>
        <taxon>Peptostreptococcaceae</taxon>
        <taxon>Clostridioides</taxon>
    </lineage>
</organism>
<protein>
    <submittedName>
        <fullName evidence="1">Uncharacterized protein</fullName>
    </submittedName>
</protein>
<accession>A0A069A335</accession>
<proteinExistence type="predicted"/>